<keyword evidence="8" id="KW-1185">Reference proteome</keyword>
<feature type="transmembrane region" description="Helical" evidence="5">
    <location>
        <begin position="372"/>
        <end position="393"/>
    </location>
</feature>
<dbReference type="AlphaFoldDB" id="A0A840I6G9"/>
<protein>
    <submittedName>
        <fullName evidence="7">ABC-2 type transport system permease protein</fullName>
    </submittedName>
</protein>
<evidence type="ECO:0000256" key="1">
    <source>
        <dbReference type="ARBA" id="ARBA00004141"/>
    </source>
</evidence>
<keyword evidence="4 5" id="KW-0472">Membrane</keyword>
<evidence type="ECO:0000313" key="7">
    <source>
        <dbReference type="EMBL" id="MBB4659728.1"/>
    </source>
</evidence>
<evidence type="ECO:0000256" key="3">
    <source>
        <dbReference type="ARBA" id="ARBA00022989"/>
    </source>
</evidence>
<comment type="subcellular location">
    <subcellularLocation>
        <location evidence="1">Membrane</location>
        <topology evidence="1">Multi-pass membrane protein</topology>
    </subcellularLocation>
</comment>
<dbReference type="GO" id="GO:0140359">
    <property type="term" value="F:ABC-type transporter activity"/>
    <property type="evidence" value="ECO:0007669"/>
    <property type="project" value="InterPro"/>
</dbReference>
<proteinExistence type="predicted"/>
<evidence type="ECO:0000256" key="5">
    <source>
        <dbReference type="SAM" id="Phobius"/>
    </source>
</evidence>
<name>A0A840I6G9_9PROT</name>
<accession>A0A840I6G9</accession>
<dbReference type="InterPro" id="IPR013525">
    <property type="entry name" value="ABC2_TM"/>
</dbReference>
<feature type="transmembrane region" description="Helical" evidence="5">
    <location>
        <begin position="460"/>
        <end position="482"/>
    </location>
</feature>
<dbReference type="Pfam" id="PF12698">
    <property type="entry name" value="ABC2_membrane_3"/>
    <property type="match status" value="1"/>
</dbReference>
<sequence>MALWQLIAQEYRKYVLTRGFLLFLLIIPVSALFGVAAGYLNAVSQPVRAFTVIDQTGRYGAEIDQVIENRRVRREIETWDAYVTGLEAVRDREFDLPEAFRPTEDDLTLDRRAAFAEAGGIEAANAAIAEQLPPGTPPAEAPRHTLRRIEPPADVPLSGDLAAAAAALRPYLNGERQLPANEAEDASQLFAALLIPADFDADGEDAQFWTTNLADVDLREALREALTSALKRSAYAEQGLPADAVAEIEMIDAPLATYKSDSEGDEEAGFAEFAALYIPLALAYLLLVMIMSVGGMLLTSTVEEKSNKIVEVLLSSVSAGELMAGKLIGLALVGVTAPVLFLLAGFAGLTLFGGADEAVVAIRDVLFGSPLVPLFFFYFVVGYVMFASLYLAVGAMSSSIQDAQSFVGPMTIVLILPLPFLQQVVQDPNGLVARILTWIPIYTPYAVMMRINQGLPLWELLGATLLLVAFTGVILFFMGRIYRNGVLSSGGAPKLKDAVRLASTSA</sequence>
<feature type="transmembrane region" description="Helical" evidence="5">
    <location>
        <begin position="327"/>
        <end position="352"/>
    </location>
</feature>
<feature type="transmembrane region" description="Helical" evidence="5">
    <location>
        <begin position="276"/>
        <end position="298"/>
    </location>
</feature>
<dbReference type="PANTHER" id="PTHR43471">
    <property type="entry name" value="ABC TRANSPORTER PERMEASE"/>
    <property type="match status" value="1"/>
</dbReference>
<dbReference type="GO" id="GO:0016020">
    <property type="term" value="C:membrane"/>
    <property type="evidence" value="ECO:0007669"/>
    <property type="project" value="UniProtKB-SubCell"/>
</dbReference>
<keyword evidence="3 5" id="KW-1133">Transmembrane helix</keyword>
<dbReference type="Proteomes" id="UP000563524">
    <property type="component" value="Unassembled WGS sequence"/>
</dbReference>
<comment type="caution">
    <text evidence="7">The sequence shown here is derived from an EMBL/GenBank/DDBJ whole genome shotgun (WGS) entry which is preliminary data.</text>
</comment>
<feature type="transmembrane region" description="Helical" evidence="5">
    <location>
        <begin position="405"/>
        <end position="425"/>
    </location>
</feature>
<dbReference type="PANTHER" id="PTHR43471:SF3">
    <property type="entry name" value="ABC TRANSPORTER PERMEASE PROTEIN NATB"/>
    <property type="match status" value="1"/>
</dbReference>
<organism evidence="7 8">
    <name type="scientific">Parvularcula dongshanensis</name>
    <dbReference type="NCBI Taxonomy" id="1173995"/>
    <lineage>
        <taxon>Bacteria</taxon>
        <taxon>Pseudomonadati</taxon>
        <taxon>Pseudomonadota</taxon>
        <taxon>Alphaproteobacteria</taxon>
        <taxon>Parvularculales</taxon>
        <taxon>Parvularculaceae</taxon>
        <taxon>Parvularcula</taxon>
    </lineage>
</organism>
<feature type="domain" description="ABC-2 type transporter transmembrane" evidence="6">
    <location>
        <begin position="186"/>
        <end position="476"/>
    </location>
</feature>
<reference evidence="7 8" key="1">
    <citation type="submission" date="2020-08" db="EMBL/GenBank/DDBJ databases">
        <title>Genomic Encyclopedia of Type Strains, Phase IV (KMG-IV): sequencing the most valuable type-strain genomes for metagenomic binning, comparative biology and taxonomic classification.</title>
        <authorList>
            <person name="Goeker M."/>
        </authorList>
    </citation>
    <scope>NUCLEOTIDE SEQUENCE [LARGE SCALE GENOMIC DNA]</scope>
    <source>
        <strain evidence="7 8">DSM 102850</strain>
    </source>
</reference>
<evidence type="ECO:0000259" key="6">
    <source>
        <dbReference type="Pfam" id="PF12698"/>
    </source>
</evidence>
<dbReference type="RefSeq" id="WP_183818631.1">
    <property type="nucleotide sequence ID" value="NZ_JACHOB010000005.1"/>
</dbReference>
<evidence type="ECO:0000256" key="2">
    <source>
        <dbReference type="ARBA" id="ARBA00022692"/>
    </source>
</evidence>
<keyword evidence="2 5" id="KW-0812">Transmembrane</keyword>
<gene>
    <name evidence="7" type="ORF">GGQ59_002269</name>
</gene>
<evidence type="ECO:0000256" key="4">
    <source>
        <dbReference type="ARBA" id="ARBA00023136"/>
    </source>
</evidence>
<evidence type="ECO:0000313" key="8">
    <source>
        <dbReference type="Proteomes" id="UP000563524"/>
    </source>
</evidence>
<dbReference type="EMBL" id="JACHOB010000005">
    <property type="protein sequence ID" value="MBB4659728.1"/>
    <property type="molecule type" value="Genomic_DNA"/>
</dbReference>
<feature type="transmembrane region" description="Helical" evidence="5">
    <location>
        <begin position="20"/>
        <end position="40"/>
    </location>
</feature>